<gene>
    <name evidence="2" type="ORF">ACFSUD_00260</name>
</gene>
<dbReference type="InterPro" id="IPR036388">
    <property type="entry name" value="WH-like_DNA-bd_sf"/>
</dbReference>
<dbReference type="PANTHER" id="PTHR33164">
    <property type="entry name" value="TRANSCRIPTIONAL REGULATOR, MARR FAMILY"/>
    <property type="match status" value="1"/>
</dbReference>
<organism evidence="2 3">
    <name type="scientific">Sulfitobacter aestuarii</name>
    <dbReference type="NCBI Taxonomy" id="2161676"/>
    <lineage>
        <taxon>Bacteria</taxon>
        <taxon>Pseudomonadati</taxon>
        <taxon>Pseudomonadota</taxon>
        <taxon>Alphaproteobacteria</taxon>
        <taxon>Rhodobacterales</taxon>
        <taxon>Roseobacteraceae</taxon>
        <taxon>Sulfitobacter</taxon>
    </lineage>
</organism>
<reference evidence="3" key="1">
    <citation type="journal article" date="2019" name="Int. J. Syst. Evol. Microbiol.">
        <title>The Global Catalogue of Microorganisms (GCM) 10K type strain sequencing project: providing services to taxonomists for standard genome sequencing and annotation.</title>
        <authorList>
            <consortium name="The Broad Institute Genomics Platform"/>
            <consortium name="The Broad Institute Genome Sequencing Center for Infectious Disease"/>
            <person name="Wu L."/>
            <person name="Ma J."/>
        </authorList>
    </citation>
    <scope>NUCLEOTIDE SEQUENCE [LARGE SCALE GENOMIC DNA]</scope>
    <source>
        <strain evidence="3">TISTR 2562</strain>
    </source>
</reference>
<comment type="caution">
    <text evidence="2">The sequence shown here is derived from an EMBL/GenBank/DDBJ whole genome shotgun (WGS) entry which is preliminary data.</text>
</comment>
<keyword evidence="3" id="KW-1185">Reference proteome</keyword>
<dbReference type="PROSITE" id="PS50995">
    <property type="entry name" value="HTH_MARR_2"/>
    <property type="match status" value="1"/>
</dbReference>
<protein>
    <submittedName>
        <fullName evidence="2">MarR family winged helix-turn-helix transcriptional regulator</fullName>
    </submittedName>
</protein>
<sequence>MPDEARSDQGEDGYFLEEQIGFKLRLANQRHLEIFNRLMPEITPTQFAVLAKLRDAGSISQNQLGRFVGMDAATTKGVVDRLRAKGLVQSARSGTDLRRLEISLTPEGESFACQAVEDARRVSQETLARLSRRETERLLALLDKL</sequence>
<name>A0ABW5TXP5_9RHOB</name>
<dbReference type="EMBL" id="JBHUMP010000001">
    <property type="protein sequence ID" value="MFD2737992.1"/>
    <property type="molecule type" value="Genomic_DNA"/>
</dbReference>
<evidence type="ECO:0000259" key="1">
    <source>
        <dbReference type="PROSITE" id="PS50995"/>
    </source>
</evidence>
<dbReference type="Pfam" id="PF01047">
    <property type="entry name" value="MarR"/>
    <property type="match status" value="1"/>
</dbReference>
<dbReference type="Proteomes" id="UP001597474">
    <property type="component" value="Unassembled WGS sequence"/>
</dbReference>
<dbReference type="SMART" id="SM00347">
    <property type="entry name" value="HTH_MARR"/>
    <property type="match status" value="1"/>
</dbReference>
<dbReference type="InterPro" id="IPR036390">
    <property type="entry name" value="WH_DNA-bd_sf"/>
</dbReference>
<dbReference type="RefSeq" id="WP_386370206.1">
    <property type="nucleotide sequence ID" value="NZ_JBHUMP010000001.1"/>
</dbReference>
<dbReference type="PANTHER" id="PTHR33164:SF95">
    <property type="entry name" value="TRANSCRIPTIONAL REGULATOR"/>
    <property type="match status" value="1"/>
</dbReference>
<evidence type="ECO:0000313" key="2">
    <source>
        <dbReference type="EMBL" id="MFD2737992.1"/>
    </source>
</evidence>
<dbReference type="InterPro" id="IPR000835">
    <property type="entry name" value="HTH_MarR-typ"/>
</dbReference>
<dbReference type="PRINTS" id="PR00598">
    <property type="entry name" value="HTHMARR"/>
</dbReference>
<dbReference type="InterPro" id="IPR039422">
    <property type="entry name" value="MarR/SlyA-like"/>
</dbReference>
<dbReference type="SUPFAM" id="SSF46785">
    <property type="entry name" value="Winged helix' DNA-binding domain"/>
    <property type="match status" value="1"/>
</dbReference>
<feature type="domain" description="HTH marR-type" evidence="1">
    <location>
        <begin position="17"/>
        <end position="145"/>
    </location>
</feature>
<dbReference type="Gene3D" id="1.10.10.10">
    <property type="entry name" value="Winged helix-like DNA-binding domain superfamily/Winged helix DNA-binding domain"/>
    <property type="match status" value="1"/>
</dbReference>
<accession>A0ABW5TXP5</accession>
<proteinExistence type="predicted"/>
<evidence type="ECO:0000313" key="3">
    <source>
        <dbReference type="Proteomes" id="UP001597474"/>
    </source>
</evidence>